<feature type="domain" description="Ice-binding protein C-terminal" evidence="2">
    <location>
        <begin position="308"/>
        <end position="330"/>
    </location>
</feature>
<evidence type="ECO:0000259" key="3">
    <source>
        <dbReference type="Pfam" id="PF20597"/>
    </source>
</evidence>
<name>A0A917HGW0_9BACT</name>
<proteinExistence type="predicted"/>
<dbReference type="Pfam" id="PF20597">
    <property type="entry name" value="pAdhesive_15"/>
    <property type="match status" value="1"/>
</dbReference>
<dbReference type="NCBIfam" id="TIGR02595">
    <property type="entry name" value="PEP_CTERM"/>
    <property type="match status" value="1"/>
</dbReference>
<dbReference type="InterPro" id="IPR026588">
    <property type="entry name" value="Choice_anch_A"/>
</dbReference>
<feature type="signal peptide" evidence="1">
    <location>
        <begin position="1"/>
        <end position="22"/>
    </location>
</feature>
<evidence type="ECO:0000259" key="2">
    <source>
        <dbReference type="Pfam" id="PF07589"/>
    </source>
</evidence>
<feature type="domain" description="Choice-of-anchor A" evidence="3">
    <location>
        <begin position="26"/>
        <end position="293"/>
    </location>
</feature>
<dbReference type="Proteomes" id="UP000647241">
    <property type="component" value="Unassembled WGS sequence"/>
</dbReference>
<dbReference type="RefSeq" id="WP_188554436.1">
    <property type="nucleotide sequence ID" value="NZ_BMGT01000002.1"/>
</dbReference>
<dbReference type="EMBL" id="BMGT01000002">
    <property type="protein sequence ID" value="GGG78827.1"/>
    <property type="molecule type" value="Genomic_DNA"/>
</dbReference>
<dbReference type="Pfam" id="PF07589">
    <property type="entry name" value="PEP-CTERM"/>
    <property type="match status" value="1"/>
</dbReference>
<evidence type="ECO:0008006" key="6">
    <source>
        <dbReference type="Google" id="ProtNLM"/>
    </source>
</evidence>
<sequence>MFLKKFLLLSASLSFFAGVCHAESMPFGVASAYNLVALGTVDANGNTLIAGNISTNADITGRVAAANQITVSTTIGSNLNADPYGSAATYDFVSTNGLNPGEQFNLNSHGNAYAPGSNGNFNFNGGGTRVTTGSSGIDFNSLRTSLDAETLTLAALTSTGSVLGTNQPGVNPSFFVLKGTDPTLNIFNITAAEFADTNHPIDIQAPAGSTIIVNVAGTNVTLGTGLYYNQNQISGDSAADADILFNFSTAQTVTIDGQFSASILAPFAVLSGNSQMAGNFIAAQIGQTGEVHNVEFTGTLPDGPSAVTPEPTSLMLMGTGMLGFAAALRRRLS</sequence>
<evidence type="ECO:0000313" key="4">
    <source>
        <dbReference type="EMBL" id="GGG78827.1"/>
    </source>
</evidence>
<dbReference type="NCBIfam" id="TIGR04215">
    <property type="entry name" value="choice_anch_A"/>
    <property type="match status" value="1"/>
</dbReference>
<organism evidence="4 5">
    <name type="scientific">Edaphobacter dinghuensis</name>
    <dbReference type="NCBI Taxonomy" id="1560005"/>
    <lineage>
        <taxon>Bacteria</taxon>
        <taxon>Pseudomonadati</taxon>
        <taxon>Acidobacteriota</taxon>
        <taxon>Terriglobia</taxon>
        <taxon>Terriglobales</taxon>
        <taxon>Acidobacteriaceae</taxon>
        <taxon>Edaphobacter</taxon>
    </lineage>
</organism>
<reference evidence="4" key="2">
    <citation type="submission" date="2020-09" db="EMBL/GenBank/DDBJ databases">
        <authorList>
            <person name="Sun Q."/>
            <person name="Zhou Y."/>
        </authorList>
    </citation>
    <scope>NUCLEOTIDE SEQUENCE</scope>
    <source>
        <strain evidence="4">CGMCC 1.12997</strain>
    </source>
</reference>
<keyword evidence="5" id="KW-1185">Reference proteome</keyword>
<feature type="chain" id="PRO_5037931354" description="Secreted protein with PEP-CTERM sorting signal" evidence="1">
    <location>
        <begin position="23"/>
        <end position="333"/>
    </location>
</feature>
<evidence type="ECO:0000256" key="1">
    <source>
        <dbReference type="SAM" id="SignalP"/>
    </source>
</evidence>
<keyword evidence="1" id="KW-0732">Signal</keyword>
<comment type="caution">
    <text evidence="4">The sequence shown here is derived from an EMBL/GenBank/DDBJ whole genome shotgun (WGS) entry which is preliminary data.</text>
</comment>
<dbReference type="InterPro" id="IPR013424">
    <property type="entry name" value="Ice-binding_C"/>
</dbReference>
<reference evidence="4" key="1">
    <citation type="journal article" date="2014" name="Int. J. Syst. Evol. Microbiol.">
        <title>Complete genome sequence of Corynebacterium casei LMG S-19264T (=DSM 44701T), isolated from a smear-ripened cheese.</title>
        <authorList>
            <consortium name="US DOE Joint Genome Institute (JGI-PGF)"/>
            <person name="Walter F."/>
            <person name="Albersmeier A."/>
            <person name="Kalinowski J."/>
            <person name="Ruckert C."/>
        </authorList>
    </citation>
    <scope>NUCLEOTIDE SEQUENCE</scope>
    <source>
        <strain evidence="4">CGMCC 1.12997</strain>
    </source>
</reference>
<dbReference type="AlphaFoldDB" id="A0A917HGW0"/>
<accession>A0A917HGW0</accession>
<protein>
    <recommendedName>
        <fullName evidence="6">Secreted protein with PEP-CTERM sorting signal</fullName>
    </recommendedName>
</protein>
<evidence type="ECO:0000313" key="5">
    <source>
        <dbReference type="Proteomes" id="UP000647241"/>
    </source>
</evidence>
<gene>
    <name evidence="4" type="ORF">GCM10011585_22530</name>
</gene>